<sequence>MTDLRACDPMHAPRNTRSPSLVGKKDGEWWELLGSSGIGKNWYLETTSFEKRSRKRESGHFLMGANHLLLFFDISSSSHLPPFWSTCSSVVCCIGRIYTGDLDH</sequence>
<comment type="caution">
    <text evidence="1">The sequence shown here is derived from an EMBL/GenBank/DDBJ whole genome shotgun (WGS) entry which is preliminary data.</text>
</comment>
<reference evidence="1 2" key="1">
    <citation type="journal article" date="2022" name="Nat. Ecol. Evol.">
        <title>A masculinizing supergene underlies an exaggerated male reproductive morph in a spider.</title>
        <authorList>
            <person name="Hendrickx F."/>
            <person name="De Corte Z."/>
            <person name="Sonet G."/>
            <person name="Van Belleghem S.M."/>
            <person name="Kostlbacher S."/>
            <person name="Vangestel C."/>
        </authorList>
    </citation>
    <scope>NUCLEOTIDE SEQUENCE [LARGE SCALE GENOMIC DNA]</scope>
    <source>
        <strain evidence="1">W744_W776</strain>
    </source>
</reference>
<evidence type="ECO:0000313" key="1">
    <source>
        <dbReference type="EMBL" id="KAG8187655.1"/>
    </source>
</evidence>
<dbReference type="EMBL" id="JAFNEN010000264">
    <property type="protein sequence ID" value="KAG8187655.1"/>
    <property type="molecule type" value="Genomic_DNA"/>
</dbReference>
<dbReference type="Proteomes" id="UP000827092">
    <property type="component" value="Unassembled WGS sequence"/>
</dbReference>
<protein>
    <submittedName>
        <fullName evidence="1">Uncharacterized protein</fullName>
    </submittedName>
</protein>
<dbReference type="AlphaFoldDB" id="A0AAV6UW09"/>
<keyword evidence="2" id="KW-1185">Reference proteome</keyword>
<accession>A0AAV6UW09</accession>
<proteinExistence type="predicted"/>
<evidence type="ECO:0000313" key="2">
    <source>
        <dbReference type="Proteomes" id="UP000827092"/>
    </source>
</evidence>
<organism evidence="1 2">
    <name type="scientific">Oedothorax gibbosus</name>
    <dbReference type="NCBI Taxonomy" id="931172"/>
    <lineage>
        <taxon>Eukaryota</taxon>
        <taxon>Metazoa</taxon>
        <taxon>Ecdysozoa</taxon>
        <taxon>Arthropoda</taxon>
        <taxon>Chelicerata</taxon>
        <taxon>Arachnida</taxon>
        <taxon>Araneae</taxon>
        <taxon>Araneomorphae</taxon>
        <taxon>Entelegynae</taxon>
        <taxon>Araneoidea</taxon>
        <taxon>Linyphiidae</taxon>
        <taxon>Erigoninae</taxon>
        <taxon>Oedothorax</taxon>
    </lineage>
</organism>
<gene>
    <name evidence="1" type="ORF">JTE90_005507</name>
</gene>
<name>A0AAV6UW09_9ARAC</name>